<dbReference type="PANTHER" id="PTHR43685">
    <property type="entry name" value="GLYCOSYLTRANSFERASE"/>
    <property type="match status" value="1"/>
</dbReference>
<dbReference type="InterPro" id="IPR050834">
    <property type="entry name" value="Glycosyltransf_2"/>
</dbReference>
<organism evidence="3 4">
    <name type="scientific">Amphritea opalescens</name>
    <dbReference type="NCBI Taxonomy" id="2490544"/>
    <lineage>
        <taxon>Bacteria</taxon>
        <taxon>Pseudomonadati</taxon>
        <taxon>Pseudomonadota</taxon>
        <taxon>Gammaproteobacteria</taxon>
        <taxon>Oceanospirillales</taxon>
        <taxon>Oceanospirillaceae</taxon>
        <taxon>Amphritea</taxon>
    </lineage>
</organism>
<comment type="caution">
    <text evidence="3">The sequence shown here is derived from an EMBL/GenBank/DDBJ whole genome shotgun (WGS) entry which is preliminary data.</text>
</comment>
<gene>
    <name evidence="3" type="ORF">EH243_04165</name>
</gene>
<feature type="transmembrane region" description="Helical" evidence="1">
    <location>
        <begin position="266"/>
        <end position="286"/>
    </location>
</feature>
<dbReference type="Proteomes" id="UP000283087">
    <property type="component" value="Unassembled WGS sequence"/>
</dbReference>
<keyword evidence="1" id="KW-0812">Transmembrane</keyword>
<evidence type="ECO:0000313" key="4">
    <source>
        <dbReference type="Proteomes" id="UP000283087"/>
    </source>
</evidence>
<dbReference type="SUPFAM" id="SSF53448">
    <property type="entry name" value="Nucleotide-diphospho-sugar transferases"/>
    <property type="match status" value="1"/>
</dbReference>
<sequence length="296" mass="34275">MCLISFVIPHYNNSDTVIKNIKILLGFDFGFDFQIIVVDDFSINSHCNAIAEYIKINANGLVKMIALPRNKGANFCRRLGLRSVFSKYVVFLDSDDELTYSYLSRIAKIDHDDIAFVNVEYYKDKNLYYKCAPLGVSEKSTVIDNGSKLLFVDNFNGVGIQTSAWILETKSVKGYYWPIGVKGHQDWLFLMKYLTCKRKVKFIKDMTIERHLTTDGGHISKGLDSGFSIDFCKRNRKLYSYKAYLFFCISVVSLKKLKECKSLSDLFLGFLFFVNIFRFPFIRYVYHRLSMIKNGK</sequence>
<keyword evidence="3" id="KW-0808">Transferase</keyword>
<dbReference type="EMBL" id="RQXW01000003">
    <property type="protein sequence ID" value="RTE66809.1"/>
    <property type="molecule type" value="Genomic_DNA"/>
</dbReference>
<accession>A0A430KTI3</accession>
<evidence type="ECO:0000259" key="2">
    <source>
        <dbReference type="Pfam" id="PF00535"/>
    </source>
</evidence>
<dbReference type="AlphaFoldDB" id="A0A430KTI3"/>
<evidence type="ECO:0000256" key="1">
    <source>
        <dbReference type="SAM" id="Phobius"/>
    </source>
</evidence>
<dbReference type="InterPro" id="IPR001173">
    <property type="entry name" value="Glyco_trans_2-like"/>
</dbReference>
<dbReference type="PANTHER" id="PTHR43685:SF2">
    <property type="entry name" value="GLYCOSYLTRANSFERASE 2-LIKE DOMAIN-CONTAINING PROTEIN"/>
    <property type="match status" value="1"/>
</dbReference>
<dbReference type="Gene3D" id="3.90.550.10">
    <property type="entry name" value="Spore Coat Polysaccharide Biosynthesis Protein SpsA, Chain A"/>
    <property type="match status" value="1"/>
</dbReference>
<protein>
    <submittedName>
        <fullName evidence="3">Glycosyltransferase family 2 protein</fullName>
    </submittedName>
</protein>
<keyword evidence="4" id="KW-1185">Reference proteome</keyword>
<keyword evidence="1" id="KW-1133">Transmembrane helix</keyword>
<evidence type="ECO:0000313" key="3">
    <source>
        <dbReference type="EMBL" id="RTE66809.1"/>
    </source>
</evidence>
<dbReference type="OrthoDB" id="9801954at2"/>
<dbReference type="InterPro" id="IPR029044">
    <property type="entry name" value="Nucleotide-diphossugar_trans"/>
</dbReference>
<keyword evidence="1" id="KW-0472">Membrane</keyword>
<proteinExistence type="predicted"/>
<dbReference type="GO" id="GO:0016740">
    <property type="term" value="F:transferase activity"/>
    <property type="evidence" value="ECO:0007669"/>
    <property type="project" value="UniProtKB-KW"/>
</dbReference>
<dbReference type="CDD" id="cd00761">
    <property type="entry name" value="Glyco_tranf_GTA_type"/>
    <property type="match status" value="1"/>
</dbReference>
<dbReference type="RefSeq" id="WP_126157394.1">
    <property type="nucleotide sequence ID" value="NZ_RQXW01000003.1"/>
</dbReference>
<reference evidence="3 4" key="1">
    <citation type="submission" date="2018-11" db="EMBL/GenBank/DDBJ databases">
        <title>The draft genome sequence of Amphritea opalescens ANRC-JH13T.</title>
        <authorList>
            <person name="Fang Z."/>
            <person name="Zhang Y."/>
            <person name="Han X."/>
        </authorList>
    </citation>
    <scope>NUCLEOTIDE SEQUENCE [LARGE SCALE GENOMIC DNA]</scope>
    <source>
        <strain evidence="3 4">ANRC-JH13</strain>
    </source>
</reference>
<feature type="domain" description="Glycosyltransferase 2-like" evidence="2">
    <location>
        <begin position="5"/>
        <end position="130"/>
    </location>
</feature>
<dbReference type="Pfam" id="PF00535">
    <property type="entry name" value="Glycos_transf_2"/>
    <property type="match status" value="1"/>
</dbReference>
<name>A0A430KTI3_9GAMM</name>